<dbReference type="AlphaFoldDB" id="A0A3M6UK49"/>
<keyword evidence="4 8" id="KW-0297">G-protein coupled receptor</keyword>
<reference evidence="12 13" key="1">
    <citation type="journal article" date="2018" name="Sci. Rep.">
        <title>Comparative analysis of the Pocillopora damicornis genome highlights role of immune system in coral evolution.</title>
        <authorList>
            <person name="Cunning R."/>
            <person name="Bay R.A."/>
            <person name="Gillette P."/>
            <person name="Baker A.C."/>
            <person name="Traylor-Knowles N."/>
        </authorList>
    </citation>
    <scope>NUCLEOTIDE SEQUENCE [LARGE SCALE GENOMIC DNA]</scope>
    <source>
        <strain evidence="12">RSMAS</strain>
        <tissue evidence="12">Whole animal</tissue>
    </source>
</reference>
<dbReference type="SUPFAM" id="SSF81321">
    <property type="entry name" value="Family A G protein-coupled receptor-like"/>
    <property type="match status" value="1"/>
</dbReference>
<comment type="similarity">
    <text evidence="8">Belongs to the G-protein coupled receptor 1 family.</text>
</comment>
<evidence type="ECO:0000256" key="5">
    <source>
        <dbReference type="ARBA" id="ARBA00023136"/>
    </source>
</evidence>
<evidence type="ECO:0000313" key="12">
    <source>
        <dbReference type="EMBL" id="RMX54061.1"/>
    </source>
</evidence>
<dbReference type="EMBL" id="RCHS01001332">
    <property type="protein sequence ID" value="RMX54061.1"/>
    <property type="molecule type" value="Genomic_DNA"/>
</dbReference>
<evidence type="ECO:0000256" key="10">
    <source>
        <dbReference type="SAM" id="Phobius"/>
    </source>
</evidence>
<feature type="transmembrane region" description="Helical" evidence="10">
    <location>
        <begin position="105"/>
        <end position="126"/>
    </location>
</feature>
<feature type="transmembrane region" description="Helical" evidence="10">
    <location>
        <begin position="147"/>
        <end position="168"/>
    </location>
</feature>
<dbReference type="Pfam" id="PF00001">
    <property type="entry name" value="7tm_1"/>
    <property type="match status" value="1"/>
</dbReference>
<dbReference type="CDD" id="cd00637">
    <property type="entry name" value="7tm_classA_rhodopsin-like"/>
    <property type="match status" value="1"/>
</dbReference>
<protein>
    <recommendedName>
        <fullName evidence="11">G-protein coupled receptors family 1 profile domain-containing protein</fullName>
    </recommendedName>
</protein>
<dbReference type="OMA" id="FWICMLP"/>
<dbReference type="InterPro" id="IPR017452">
    <property type="entry name" value="GPCR_Rhodpsn_7TM"/>
</dbReference>
<keyword evidence="5 10" id="KW-0472">Membrane</keyword>
<evidence type="ECO:0000256" key="4">
    <source>
        <dbReference type="ARBA" id="ARBA00023040"/>
    </source>
</evidence>
<dbReference type="Proteomes" id="UP000275408">
    <property type="component" value="Unassembled WGS sequence"/>
</dbReference>
<dbReference type="PROSITE" id="PS50262">
    <property type="entry name" value="G_PROTEIN_RECEP_F1_2"/>
    <property type="match status" value="1"/>
</dbReference>
<comment type="caution">
    <text evidence="12">The sequence shown here is derived from an EMBL/GenBank/DDBJ whole genome shotgun (WGS) entry which is preliminary data.</text>
</comment>
<keyword evidence="2 8" id="KW-0812">Transmembrane</keyword>
<dbReference type="STRING" id="46731.A0A3M6UK49"/>
<evidence type="ECO:0000259" key="11">
    <source>
        <dbReference type="PROSITE" id="PS50262"/>
    </source>
</evidence>
<feature type="domain" description="G-protein coupled receptors family 1 profile" evidence="11">
    <location>
        <begin position="48"/>
        <end position="311"/>
    </location>
</feature>
<dbReference type="GO" id="GO:0004930">
    <property type="term" value="F:G protein-coupled receptor activity"/>
    <property type="evidence" value="ECO:0007669"/>
    <property type="project" value="UniProtKB-KW"/>
</dbReference>
<feature type="transmembrane region" description="Helical" evidence="10">
    <location>
        <begin position="291"/>
        <end position="313"/>
    </location>
</feature>
<evidence type="ECO:0000256" key="7">
    <source>
        <dbReference type="ARBA" id="ARBA00023224"/>
    </source>
</evidence>
<evidence type="ECO:0000256" key="1">
    <source>
        <dbReference type="ARBA" id="ARBA00004141"/>
    </source>
</evidence>
<dbReference type="Gene3D" id="1.20.1070.10">
    <property type="entry name" value="Rhodopsin 7-helix transmembrane proteins"/>
    <property type="match status" value="1"/>
</dbReference>
<keyword evidence="6 8" id="KW-0675">Receptor</keyword>
<dbReference type="PANTHER" id="PTHR24243:SF208">
    <property type="entry name" value="PYROKININ-1 RECEPTOR"/>
    <property type="match status" value="1"/>
</dbReference>
<keyword evidence="13" id="KW-1185">Reference proteome</keyword>
<dbReference type="OrthoDB" id="10036964at2759"/>
<dbReference type="PRINTS" id="PR00237">
    <property type="entry name" value="GPCRRHODOPSN"/>
</dbReference>
<feature type="transmembrane region" description="Helical" evidence="10">
    <location>
        <begin position="195"/>
        <end position="218"/>
    </location>
</feature>
<dbReference type="GO" id="GO:0016020">
    <property type="term" value="C:membrane"/>
    <property type="evidence" value="ECO:0007669"/>
    <property type="project" value="UniProtKB-SubCell"/>
</dbReference>
<organism evidence="12 13">
    <name type="scientific">Pocillopora damicornis</name>
    <name type="common">Cauliflower coral</name>
    <name type="synonym">Millepora damicornis</name>
    <dbReference type="NCBI Taxonomy" id="46731"/>
    <lineage>
        <taxon>Eukaryota</taxon>
        <taxon>Metazoa</taxon>
        <taxon>Cnidaria</taxon>
        <taxon>Anthozoa</taxon>
        <taxon>Hexacorallia</taxon>
        <taxon>Scleractinia</taxon>
        <taxon>Astrocoeniina</taxon>
        <taxon>Pocilloporidae</taxon>
        <taxon>Pocillopora</taxon>
    </lineage>
</organism>
<keyword evidence="3 10" id="KW-1133">Transmembrane helix</keyword>
<name>A0A3M6UK49_POCDA</name>
<evidence type="ECO:0000256" key="9">
    <source>
        <dbReference type="SAM" id="MobiDB-lite"/>
    </source>
</evidence>
<evidence type="ECO:0000256" key="8">
    <source>
        <dbReference type="RuleBase" id="RU000688"/>
    </source>
</evidence>
<evidence type="ECO:0000256" key="3">
    <source>
        <dbReference type="ARBA" id="ARBA00022989"/>
    </source>
</evidence>
<evidence type="ECO:0000256" key="6">
    <source>
        <dbReference type="ARBA" id="ARBA00023170"/>
    </source>
</evidence>
<dbReference type="PROSITE" id="PS00237">
    <property type="entry name" value="G_PROTEIN_RECEP_F1_1"/>
    <property type="match status" value="1"/>
</dbReference>
<feature type="transmembrane region" description="Helical" evidence="10">
    <location>
        <begin position="28"/>
        <end position="54"/>
    </location>
</feature>
<dbReference type="PANTHER" id="PTHR24243">
    <property type="entry name" value="G-PROTEIN COUPLED RECEPTOR"/>
    <property type="match status" value="1"/>
</dbReference>
<feature type="region of interest" description="Disordered" evidence="9">
    <location>
        <begin position="1"/>
        <end position="20"/>
    </location>
</feature>
<feature type="transmembrane region" description="Helical" evidence="10">
    <location>
        <begin position="255"/>
        <end position="279"/>
    </location>
</feature>
<evidence type="ECO:0000256" key="2">
    <source>
        <dbReference type="ARBA" id="ARBA00022692"/>
    </source>
</evidence>
<feature type="transmembrane region" description="Helical" evidence="10">
    <location>
        <begin position="66"/>
        <end position="85"/>
    </location>
</feature>
<evidence type="ECO:0000313" key="13">
    <source>
        <dbReference type="Proteomes" id="UP000275408"/>
    </source>
</evidence>
<dbReference type="InterPro" id="IPR000276">
    <property type="entry name" value="GPCR_Rhodpsn"/>
</dbReference>
<gene>
    <name evidence="12" type="ORF">pdam_00013140</name>
</gene>
<keyword evidence="7 8" id="KW-0807">Transducer</keyword>
<comment type="subcellular location">
    <subcellularLocation>
        <location evidence="1">Membrane</location>
        <topology evidence="1">Multi-pass membrane protein</topology>
    </subcellularLocation>
</comment>
<accession>A0A3M6UK49</accession>
<sequence length="340" mass="38488">MEGELTEDMGSGIMDDGSSENSENPINYTFLAIQCAWYSFVLILGITGNVYIILTVWCRKDMCSTTNLFIVNLAFSDLGILLISLPAEFIKDYVGWPFDKLTCQIFAPLNEVFFCVSILTLTVITIERFRAICRPFKPHLTQRKAKVIIIIVWFVSYLTVGFPMSFLMDVQESQNHLRCGPKWSGDLQRRIHTCFIATLIIVPLFITAGGYAAIVSAMKRQSARIRARANSLSGATVTFRHDQFRLEKNAELIKMLLLIVVVFWICMLPLTLLALAIDFGGIDPTTKAVDLLYTLGISLFFSNSAFNPVAVYMMSSELRKGLYAFLNRISKYFDYKFIEV</sequence>
<proteinExistence type="inferred from homology"/>